<protein>
    <submittedName>
        <fullName evidence="1">Uncharacterized protein</fullName>
    </submittedName>
</protein>
<dbReference type="EMBL" id="JAUTXU010000099">
    <property type="protein sequence ID" value="KAK3708649.1"/>
    <property type="molecule type" value="Genomic_DNA"/>
</dbReference>
<organism evidence="1 2">
    <name type="scientific">Vermiconidia calcicola</name>
    <dbReference type="NCBI Taxonomy" id="1690605"/>
    <lineage>
        <taxon>Eukaryota</taxon>
        <taxon>Fungi</taxon>
        <taxon>Dikarya</taxon>
        <taxon>Ascomycota</taxon>
        <taxon>Pezizomycotina</taxon>
        <taxon>Dothideomycetes</taxon>
        <taxon>Dothideomycetidae</taxon>
        <taxon>Mycosphaerellales</taxon>
        <taxon>Extremaceae</taxon>
        <taxon>Vermiconidia</taxon>
    </lineage>
</organism>
<evidence type="ECO:0000313" key="2">
    <source>
        <dbReference type="Proteomes" id="UP001281147"/>
    </source>
</evidence>
<evidence type="ECO:0000313" key="1">
    <source>
        <dbReference type="EMBL" id="KAK3708649.1"/>
    </source>
</evidence>
<reference evidence="1" key="1">
    <citation type="submission" date="2023-07" db="EMBL/GenBank/DDBJ databases">
        <title>Black Yeasts Isolated from many extreme environments.</title>
        <authorList>
            <person name="Coleine C."/>
            <person name="Stajich J.E."/>
            <person name="Selbmann L."/>
        </authorList>
    </citation>
    <scope>NUCLEOTIDE SEQUENCE</scope>
    <source>
        <strain evidence="1">CCFEE 5714</strain>
    </source>
</reference>
<name>A0ACC3N2W1_9PEZI</name>
<keyword evidence="2" id="KW-1185">Reference proteome</keyword>
<proteinExistence type="predicted"/>
<dbReference type="Proteomes" id="UP001281147">
    <property type="component" value="Unassembled WGS sequence"/>
</dbReference>
<sequence length="498" mass="57248">MFTYLNTFNGLNVFELESHQTSTHSHDMMIEDAAPHWFALQDFVAALALGFFVALFIFRYLRCVVGIWTWWTFKPKPISEKPLYKSSDVTVVVPTTFKAPGELVKCLKGIMSCSPAAVFVVTSHPNVELVKTCCALHSFRDIKVLGVDKLNKRVQMRKALKEIETEITVLADDDVVWPSFKYLDYLLAIFEDPEVGAGGTRQRVSRRSGNFWNFLGICYLERRVWNNISTNAIDGSISTLSGRTAAYRTEILKNDDFFHYFTHDSWRGRPLNSDDDKCLTRYVYKNGWRIAIQSDPNAIIETILEEDSKYISQCLRWARAHWRGNLIVMENESYWRSWKYCWGLYVIYWGQFQTPALLVDGSLFALLYLALIESRPEHRILAFSLLGSWIFFTKIMKLIPHFIRHPGDLKFIPISIAFSYLHGMINVYAAYTLTHTHWGSHNLEALQAARATDAEVVPLLRHAVHEAEEYHEPTPGRLMVGDDYFSVRPLTEVAAVSA</sequence>
<gene>
    <name evidence="1" type="ORF">LTR37_011371</name>
</gene>
<comment type="caution">
    <text evidence="1">The sequence shown here is derived from an EMBL/GenBank/DDBJ whole genome shotgun (WGS) entry which is preliminary data.</text>
</comment>
<accession>A0ACC3N2W1</accession>